<keyword evidence="1" id="KW-0812">Transmembrane</keyword>
<sequence length="92" mass="10344">MMFAQLTRKSVQTIASRRFASTLVSPRPSSLKGVLFGFFAGVSITGFGCYYYLLDEYKASSDAIISDILLLQKTIRNMETHIRVLESSIEKK</sequence>
<keyword evidence="1" id="KW-1133">Transmembrane helix</keyword>
<dbReference type="GeneID" id="30177528"/>
<keyword evidence="1" id="KW-0472">Membrane</keyword>
<evidence type="ECO:0000313" key="2">
    <source>
        <dbReference type="EMBL" id="ODQ47544.1"/>
    </source>
</evidence>
<gene>
    <name evidence="2" type="ORF">PICMEDRAFT_15476</name>
</gene>
<accession>A0A1E3NN57</accession>
<reference evidence="2 3" key="1">
    <citation type="journal article" date="2016" name="Proc. Natl. Acad. Sci. U.S.A.">
        <title>Comparative genomics of biotechnologically important yeasts.</title>
        <authorList>
            <person name="Riley R."/>
            <person name="Haridas S."/>
            <person name="Wolfe K.H."/>
            <person name="Lopes M.R."/>
            <person name="Hittinger C.T."/>
            <person name="Goeker M."/>
            <person name="Salamov A.A."/>
            <person name="Wisecaver J.H."/>
            <person name="Long T.M."/>
            <person name="Calvey C.H."/>
            <person name="Aerts A.L."/>
            <person name="Barry K.W."/>
            <person name="Choi C."/>
            <person name="Clum A."/>
            <person name="Coughlan A.Y."/>
            <person name="Deshpande S."/>
            <person name="Douglass A.P."/>
            <person name="Hanson S.J."/>
            <person name="Klenk H.-P."/>
            <person name="LaButti K.M."/>
            <person name="Lapidus A."/>
            <person name="Lindquist E.A."/>
            <person name="Lipzen A.M."/>
            <person name="Meier-Kolthoff J.P."/>
            <person name="Ohm R.A."/>
            <person name="Otillar R.P."/>
            <person name="Pangilinan J.L."/>
            <person name="Peng Y."/>
            <person name="Rokas A."/>
            <person name="Rosa C.A."/>
            <person name="Scheuner C."/>
            <person name="Sibirny A.A."/>
            <person name="Slot J.C."/>
            <person name="Stielow J.B."/>
            <person name="Sun H."/>
            <person name="Kurtzman C.P."/>
            <person name="Blackwell M."/>
            <person name="Grigoriev I.V."/>
            <person name="Jeffries T.W."/>
        </authorList>
    </citation>
    <scope>NUCLEOTIDE SEQUENCE [LARGE SCALE GENOMIC DNA]</scope>
    <source>
        <strain evidence="2 3">NRRL Y-2026</strain>
    </source>
</reference>
<dbReference type="Proteomes" id="UP000094455">
    <property type="component" value="Unassembled WGS sequence"/>
</dbReference>
<name>A0A1E3NN57_9ASCO</name>
<organism evidence="2 3">
    <name type="scientific">Pichia membranifaciens NRRL Y-2026</name>
    <dbReference type="NCBI Taxonomy" id="763406"/>
    <lineage>
        <taxon>Eukaryota</taxon>
        <taxon>Fungi</taxon>
        <taxon>Dikarya</taxon>
        <taxon>Ascomycota</taxon>
        <taxon>Saccharomycotina</taxon>
        <taxon>Pichiomycetes</taxon>
        <taxon>Pichiales</taxon>
        <taxon>Pichiaceae</taxon>
        <taxon>Pichia</taxon>
    </lineage>
</organism>
<feature type="transmembrane region" description="Helical" evidence="1">
    <location>
        <begin position="33"/>
        <end position="53"/>
    </location>
</feature>
<proteinExistence type="predicted"/>
<dbReference type="PANTHER" id="PTHR37849:SF1">
    <property type="entry name" value="YALI0E11605P"/>
    <property type="match status" value="1"/>
</dbReference>
<evidence type="ECO:0000256" key="1">
    <source>
        <dbReference type="SAM" id="Phobius"/>
    </source>
</evidence>
<dbReference type="EMBL" id="KV454002">
    <property type="protein sequence ID" value="ODQ47544.1"/>
    <property type="molecule type" value="Genomic_DNA"/>
</dbReference>
<protein>
    <submittedName>
        <fullName evidence="2">Uncharacterized protein</fullName>
    </submittedName>
</protein>
<keyword evidence="3" id="KW-1185">Reference proteome</keyword>
<dbReference type="RefSeq" id="XP_019018657.1">
    <property type="nucleotide sequence ID" value="XM_019160841.1"/>
</dbReference>
<dbReference type="STRING" id="763406.A0A1E3NN57"/>
<evidence type="ECO:0000313" key="3">
    <source>
        <dbReference type="Proteomes" id="UP000094455"/>
    </source>
</evidence>
<dbReference type="AlphaFoldDB" id="A0A1E3NN57"/>
<dbReference type="OrthoDB" id="5331396at2759"/>
<dbReference type="PANTHER" id="PTHR37849">
    <property type="entry name" value="YALI0E11605P"/>
    <property type="match status" value="1"/>
</dbReference>